<proteinExistence type="predicted"/>
<accession>A0A7D9CYE0</accession>
<reference evidence="1 2" key="1">
    <citation type="submission" date="2019-07" db="EMBL/GenBank/DDBJ databases">
        <authorList>
            <person name="Friedrich A."/>
            <person name="Schacherer J."/>
        </authorList>
    </citation>
    <scope>NUCLEOTIDE SEQUENCE [LARGE SCALE GENOMIC DNA]</scope>
</reference>
<protein>
    <submittedName>
        <fullName evidence="1">DEBR0S1_18624g1_1</fullName>
    </submittedName>
</protein>
<organism evidence="1 2">
    <name type="scientific">Dekkera bruxellensis</name>
    <name type="common">Brettanomyces custersii</name>
    <dbReference type="NCBI Taxonomy" id="5007"/>
    <lineage>
        <taxon>Eukaryota</taxon>
        <taxon>Fungi</taxon>
        <taxon>Dikarya</taxon>
        <taxon>Ascomycota</taxon>
        <taxon>Saccharomycotina</taxon>
        <taxon>Pichiomycetes</taxon>
        <taxon>Pichiales</taxon>
        <taxon>Pichiaceae</taxon>
        <taxon>Brettanomyces</taxon>
    </lineage>
</organism>
<keyword evidence="2" id="KW-1185">Reference proteome</keyword>
<dbReference type="AlphaFoldDB" id="A0A7D9CYE0"/>
<sequence length="295" mass="33287">MSTSYSFQTQYNTGGAPCDAYPLNESEYNGINYFDVISNLSISTSDVYNAFDQNLFSSFPRRRSLIFIPEFKRWFCSRLESVGIIPQQIELVKVLLDMKDIPQNLPAHPISGQMLSAVGIFFGFRQSYPWAGLLGWNILSAMNISLDNLSTTVDVSQAMNLCKGASGRRVLTIIDCLNEVYNLGVHPCLALSFVARIKGSEFSDEFKRQLYKNEVPLNSEWNNYTDEAIECFDAASAVVAARQNQSPSMQMKKKRRYEDEGVMTPDDTDMDCFGCNKKGCFDKYCSVSVQEVSYE</sequence>
<dbReference type="EMBL" id="CABFWN010000001">
    <property type="protein sequence ID" value="VUG16512.1"/>
    <property type="molecule type" value="Genomic_DNA"/>
</dbReference>
<gene>
    <name evidence="1" type="ORF">DEBR0S1_18624G</name>
</gene>
<dbReference type="Proteomes" id="UP000478008">
    <property type="component" value="Unassembled WGS sequence"/>
</dbReference>
<evidence type="ECO:0000313" key="1">
    <source>
        <dbReference type="EMBL" id="VUG16512.1"/>
    </source>
</evidence>
<evidence type="ECO:0000313" key="2">
    <source>
        <dbReference type="Proteomes" id="UP000478008"/>
    </source>
</evidence>
<name>A0A7D9CYE0_DEKBR</name>